<reference evidence="11" key="1">
    <citation type="journal article" date="2021" name="PeerJ">
        <title>Extensive microbial diversity within the chicken gut microbiome revealed by metagenomics and culture.</title>
        <authorList>
            <person name="Gilroy R."/>
            <person name="Ravi A."/>
            <person name="Getino M."/>
            <person name="Pursley I."/>
            <person name="Horton D.L."/>
            <person name="Alikhan N.F."/>
            <person name="Baker D."/>
            <person name="Gharbi K."/>
            <person name="Hall N."/>
            <person name="Watson M."/>
            <person name="Adriaenssens E.M."/>
            <person name="Foster-Nyarko E."/>
            <person name="Jarju S."/>
            <person name="Secka A."/>
            <person name="Antonio M."/>
            <person name="Oren A."/>
            <person name="Chaudhuri R.R."/>
            <person name="La Ragione R."/>
            <person name="Hildebrand F."/>
            <person name="Pallen M.J."/>
        </authorList>
    </citation>
    <scope>NUCLEOTIDE SEQUENCE</scope>
    <source>
        <strain evidence="11">ChiHcolR34-3080</strain>
    </source>
</reference>
<dbReference type="Proteomes" id="UP000823933">
    <property type="component" value="Unassembled WGS sequence"/>
</dbReference>
<proteinExistence type="inferred from homology"/>
<evidence type="ECO:0000256" key="4">
    <source>
        <dbReference type="ARBA" id="ARBA00022475"/>
    </source>
</evidence>
<evidence type="ECO:0000256" key="1">
    <source>
        <dbReference type="ARBA" id="ARBA00004651"/>
    </source>
</evidence>
<keyword evidence="6 9" id="KW-0812">Transmembrane</keyword>
<evidence type="ECO:0000256" key="2">
    <source>
        <dbReference type="ARBA" id="ARBA00009047"/>
    </source>
</evidence>
<dbReference type="PANTHER" id="PTHR32243:SF50">
    <property type="entry name" value="MALTOSE_MALTODEXTRIN TRANSPORT SYSTEM PERMEASE PROTEIN MALG"/>
    <property type="match status" value="1"/>
</dbReference>
<dbReference type="PANTHER" id="PTHR32243">
    <property type="entry name" value="MALTOSE TRANSPORT SYSTEM PERMEASE-RELATED"/>
    <property type="match status" value="1"/>
</dbReference>
<organism evidence="11 12">
    <name type="scientific">Candidatus Faecalibacterium intestinigallinarum</name>
    <dbReference type="NCBI Taxonomy" id="2838581"/>
    <lineage>
        <taxon>Bacteria</taxon>
        <taxon>Bacillati</taxon>
        <taxon>Bacillota</taxon>
        <taxon>Clostridia</taxon>
        <taxon>Eubacteriales</taxon>
        <taxon>Oscillospiraceae</taxon>
        <taxon>Faecalibacterium</taxon>
    </lineage>
</organism>
<dbReference type="Pfam" id="PF00528">
    <property type="entry name" value="BPD_transp_1"/>
    <property type="match status" value="1"/>
</dbReference>
<keyword evidence="7 9" id="KW-1133">Transmembrane helix</keyword>
<sequence>MSSNTKAAKQLSAKRIRTRNNVIVYIILSILAFIWLFPVAWIIMTSFRGEKGSYISTFFPKTYTLDNYIKLFTDTSLLNFPQMFLNTLFIAVCSCILSSFFLLSAAYCLSRLRFKMRKPYMNMAMILGLFPGFMSMVAVYFILKAVGLTEGNSVRFALILCYSGGAALGFQITKGFFDTIPMALDEAALLDGCTRWQIFTKITLPLSKPIVIYTILTSFMGPWVDFVFAKVICRANSDQYTVAIGLWRMLEKEYIDSWYTSFAAGAVLISIPIALLFLKLQKYYVNGMAGAVKG</sequence>
<keyword evidence="4" id="KW-1003">Cell membrane</keyword>
<protein>
    <submittedName>
        <fullName evidence="11">Sugar ABC transporter permease</fullName>
    </submittedName>
</protein>
<evidence type="ECO:0000256" key="6">
    <source>
        <dbReference type="ARBA" id="ARBA00022692"/>
    </source>
</evidence>
<dbReference type="PROSITE" id="PS50928">
    <property type="entry name" value="ABC_TM1"/>
    <property type="match status" value="1"/>
</dbReference>
<keyword evidence="5" id="KW-0762">Sugar transport</keyword>
<dbReference type="Gene3D" id="1.10.3720.10">
    <property type="entry name" value="MetI-like"/>
    <property type="match status" value="1"/>
</dbReference>
<dbReference type="GO" id="GO:0015423">
    <property type="term" value="F:ABC-type maltose transporter activity"/>
    <property type="evidence" value="ECO:0007669"/>
    <property type="project" value="TreeGrafter"/>
</dbReference>
<feature type="domain" description="ABC transmembrane type-1" evidence="10">
    <location>
        <begin position="84"/>
        <end position="279"/>
    </location>
</feature>
<dbReference type="EMBL" id="DXHQ01000099">
    <property type="protein sequence ID" value="HIW09404.1"/>
    <property type="molecule type" value="Genomic_DNA"/>
</dbReference>
<evidence type="ECO:0000256" key="3">
    <source>
        <dbReference type="ARBA" id="ARBA00022448"/>
    </source>
</evidence>
<dbReference type="SUPFAM" id="SSF161098">
    <property type="entry name" value="MetI-like"/>
    <property type="match status" value="1"/>
</dbReference>
<feature type="transmembrane region" description="Helical" evidence="9">
    <location>
        <begin position="154"/>
        <end position="172"/>
    </location>
</feature>
<evidence type="ECO:0000256" key="5">
    <source>
        <dbReference type="ARBA" id="ARBA00022597"/>
    </source>
</evidence>
<dbReference type="GO" id="GO:0005886">
    <property type="term" value="C:plasma membrane"/>
    <property type="evidence" value="ECO:0007669"/>
    <property type="project" value="UniProtKB-SubCell"/>
</dbReference>
<feature type="transmembrane region" description="Helical" evidence="9">
    <location>
        <begin position="210"/>
        <end position="232"/>
    </location>
</feature>
<evidence type="ECO:0000256" key="9">
    <source>
        <dbReference type="RuleBase" id="RU363032"/>
    </source>
</evidence>
<reference evidence="11" key="2">
    <citation type="submission" date="2021-04" db="EMBL/GenBank/DDBJ databases">
        <authorList>
            <person name="Gilroy R."/>
        </authorList>
    </citation>
    <scope>NUCLEOTIDE SEQUENCE</scope>
    <source>
        <strain evidence="11">ChiHcolR34-3080</strain>
    </source>
</reference>
<evidence type="ECO:0000313" key="12">
    <source>
        <dbReference type="Proteomes" id="UP000823933"/>
    </source>
</evidence>
<comment type="similarity">
    <text evidence="2">Belongs to the binding-protein-dependent transport system permease family. MalFG subfamily.</text>
</comment>
<feature type="transmembrane region" description="Helical" evidence="9">
    <location>
        <begin position="21"/>
        <end position="44"/>
    </location>
</feature>
<keyword evidence="8 9" id="KW-0472">Membrane</keyword>
<dbReference type="CDD" id="cd06261">
    <property type="entry name" value="TM_PBP2"/>
    <property type="match status" value="1"/>
</dbReference>
<keyword evidence="3 9" id="KW-0813">Transport</keyword>
<comment type="subcellular location">
    <subcellularLocation>
        <location evidence="1 9">Cell membrane</location>
        <topology evidence="1 9">Multi-pass membrane protein</topology>
    </subcellularLocation>
</comment>
<evidence type="ECO:0000256" key="7">
    <source>
        <dbReference type="ARBA" id="ARBA00022989"/>
    </source>
</evidence>
<name>A0A9D1QB78_9FIRM</name>
<feature type="transmembrane region" description="Helical" evidence="9">
    <location>
        <begin position="83"/>
        <end position="108"/>
    </location>
</feature>
<evidence type="ECO:0000259" key="10">
    <source>
        <dbReference type="PROSITE" id="PS50928"/>
    </source>
</evidence>
<feature type="transmembrane region" description="Helical" evidence="9">
    <location>
        <begin position="120"/>
        <end position="142"/>
    </location>
</feature>
<gene>
    <name evidence="11" type="ORF">H9890_08420</name>
</gene>
<dbReference type="InterPro" id="IPR050901">
    <property type="entry name" value="BP-dep_ABC_trans_perm"/>
</dbReference>
<comment type="caution">
    <text evidence="11">The sequence shown here is derived from an EMBL/GenBank/DDBJ whole genome shotgun (WGS) entry which is preliminary data.</text>
</comment>
<evidence type="ECO:0000313" key="11">
    <source>
        <dbReference type="EMBL" id="HIW09404.1"/>
    </source>
</evidence>
<accession>A0A9D1QB78</accession>
<dbReference type="GO" id="GO:0042956">
    <property type="term" value="P:maltodextrin transmembrane transport"/>
    <property type="evidence" value="ECO:0007669"/>
    <property type="project" value="TreeGrafter"/>
</dbReference>
<dbReference type="InterPro" id="IPR035906">
    <property type="entry name" value="MetI-like_sf"/>
</dbReference>
<dbReference type="AlphaFoldDB" id="A0A9D1QB78"/>
<dbReference type="InterPro" id="IPR000515">
    <property type="entry name" value="MetI-like"/>
</dbReference>
<feature type="transmembrane region" description="Helical" evidence="9">
    <location>
        <begin position="258"/>
        <end position="278"/>
    </location>
</feature>
<evidence type="ECO:0000256" key="8">
    <source>
        <dbReference type="ARBA" id="ARBA00023136"/>
    </source>
</evidence>